<accession>A0A7G5C9Y3</accession>
<gene>
    <name evidence="2" type="ORF">HC358_02805</name>
</gene>
<dbReference type="AlphaFoldDB" id="A0A7G5C9Y3"/>
<evidence type="ECO:0000313" key="3">
    <source>
        <dbReference type="Proteomes" id="UP000515744"/>
    </source>
</evidence>
<name>A0A7G5C9Y3_WOLPI</name>
<keyword evidence="1" id="KW-1133">Transmembrane helix</keyword>
<feature type="transmembrane region" description="Helical" evidence="1">
    <location>
        <begin position="75"/>
        <end position="94"/>
    </location>
</feature>
<reference evidence="3" key="1">
    <citation type="journal article" date="2020" name="Mol. Biol.">
        <title>Life and death of selfish genes: comparative genomics reveals the dynamic evolution of cytoplasmic incompatibility.</title>
        <authorList>
            <person name="Martinez J."/>
            <person name="Klasson L."/>
            <person name="Welch J."/>
            <person name="Jiggins F.M."/>
        </authorList>
    </citation>
    <scope>NUCLEOTIDE SEQUENCE [LARGE SCALE GENOMIC DNA]</scope>
</reference>
<dbReference type="EMBL" id="CP050531">
    <property type="protein sequence ID" value="QMV46017.1"/>
    <property type="molecule type" value="Genomic_DNA"/>
</dbReference>
<evidence type="ECO:0000313" key="2">
    <source>
        <dbReference type="EMBL" id="QMV46017.1"/>
    </source>
</evidence>
<evidence type="ECO:0000256" key="1">
    <source>
        <dbReference type="SAM" id="Phobius"/>
    </source>
</evidence>
<protein>
    <submittedName>
        <fullName evidence="2">Uncharacterized protein</fullName>
    </submittedName>
</protein>
<feature type="transmembrane region" description="Helical" evidence="1">
    <location>
        <begin position="100"/>
        <end position="116"/>
    </location>
</feature>
<reference evidence="2 3" key="2">
    <citation type="journal article" date="2020" name="Mol. Biol. Evol.">
        <title>Life and death of selfish genes: comparative genomics reveals the dynamic evolution of cytoplasmic incompatibility.</title>
        <authorList>
            <person name="Martinez J."/>
            <person name="Klasson L."/>
            <person name="Welch J."/>
            <person name="Jiggins F.M."/>
        </authorList>
    </citation>
    <scope>NUCLEOTIDE SEQUENCE [LARGE SCALE GENOMIC DNA]</scope>
    <source>
        <strain evidence="2">WStv</strain>
    </source>
</reference>
<sequence>MNTNTNQPKKINEKWLFIGVGSLFLAVMLPSIFLLAKIAIIFIMISTAAIAIKIASKAISNVLENKDNQSTQNKIINLAIGAVSVLAGGLSLLITAKAGIIALCSTIAILALYEYAKDEKIGKDINNKLDEIANNTTEFIVSGIEKLIPTKPPGITA</sequence>
<organism evidence="2 3">
    <name type="scientific">Wolbachia pipientis</name>
    <dbReference type="NCBI Taxonomy" id="955"/>
    <lineage>
        <taxon>Bacteria</taxon>
        <taxon>Pseudomonadati</taxon>
        <taxon>Pseudomonadota</taxon>
        <taxon>Alphaproteobacteria</taxon>
        <taxon>Rickettsiales</taxon>
        <taxon>Anaplasmataceae</taxon>
        <taxon>Wolbachieae</taxon>
        <taxon>Wolbachia</taxon>
    </lineage>
</organism>
<dbReference type="RefSeq" id="WP_182160009.1">
    <property type="nucleotide sequence ID" value="NZ_CP050531.1"/>
</dbReference>
<proteinExistence type="predicted"/>
<dbReference type="Proteomes" id="UP000515744">
    <property type="component" value="Chromosome"/>
</dbReference>
<keyword evidence="1" id="KW-0472">Membrane</keyword>
<keyword evidence="1" id="KW-0812">Transmembrane</keyword>
<feature type="transmembrane region" description="Helical" evidence="1">
    <location>
        <begin position="38"/>
        <end position="55"/>
    </location>
</feature>
<feature type="transmembrane region" description="Helical" evidence="1">
    <location>
        <begin position="15"/>
        <end position="32"/>
    </location>
</feature>